<evidence type="ECO:0000259" key="2">
    <source>
        <dbReference type="PROSITE" id="PS50097"/>
    </source>
</evidence>
<sequence>MDSDSDTEPQDSPQKPKFPHARTGNEPGLYGGFGFDGPSQAWLKANGYMQPHFEGGSGRLDEENPQASIQDLPNPNLEADKARRDEERRQKMLARFQSGNPAPPQIIEKPISPPKKQELSHEEIIRRQHLAEKRELGLVMSKFALEEKKSESLPEEPKQRIISPEEERKRELMTQWLDYRTNEEPINYKRNATEIYLERLFDTENLSDLNVVVDSGERIKVHKSILGARSPIFSAMLTSSMLEASLNEVQINGYSYEAVKSMLLYLYTGKLKTDNQHIMELLYLAGLYRVNGLKLIIQIELEKCIDEDNLEAIWDAASENEAIELKEKCVEFCLKHQDDIRKIFAQLPKELKSEVIRRKKAI</sequence>
<protein>
    <recommendedName>
        <fullName evidence="2">BTB domain-containing protein</fullName>
    </recommendedName>
</protein>
<organism evidence="3 4">
    <name type="scientific">Blepharisma stoltei</name>
    <dbReference type="NCBI Taxonomy" id="1481888"/>
    <lineage>
        <taxon>Eukaryota</taxon>
        <taxon>Sar</taxon>
        <taxon>Alveolata</taxon>
        <taxon>Ciliophora</taxon>
        <taxon>Postciliodesmatophora</taxon>
        <taxon>Heterotrichea</taxon>
        <taxon>Heterotrichida</taxon>
        <taxon>Blepharismidae</taxon>
        <taxon>Blepharisma</taxon>
    </lineage>
</organism>
<dbReference type="SUPFAM" id="SSF54695">
    <property type="entry name" value="POZ domain"/>
    <property type="match status" value="1"/>
</dbReference>
<reference evidence="3" key="1">
    <citation type="submission" date="2021-09" db="EMBL/GenBank/DDBJ databases">
        <authorList>
            <consortium name="AG Swart"/>
            <person name="Singh M."/>
            <person name="Singh A."/>
            <person name="Seah K."/>
            <person name="Emmerich C."/>
        </authorList>
    </citation>
    <scope>NUCLEOTIDE SEQUENCE</scope>
    <source>
        <strain evidence="3">ATCC30299</strain>
    </source>
</reference>
<dbReference type="AlphaFoldDB" id="A0AAU9IT30"/>
<evidence type="ECO:0000256" key="1">
    <source>
        <dbReference type="SAM" id="MobiDB-lite"/>
    </source>
</evidence>
<comment type="caution">
    <text evidence="3">The sequence shown here is derived from an EMBL/GenBank/DDBJ whole genome shotgun (WGS) entry which is preliminary data.</text>
</comment>
<gene>
    <name evidence="3" type="ORF">BSTOLATCC_MIC17514</name>
</gene>
<dbReference type="PANTHER" id="PTHR24413">
    <property type="entry name" value="SPECKLE-TYPE POZ PROTEIN"/>
    <property type="match status" value="1"/>
</dbReference>
<dbReference type="CDD" id="cd14733">
    <property type="entry name" value="BACK"/>
    <property type="match status" value="1"/>
</dbReference>
<dbReference type="Pfam" id="PF00651">
    <property type="entry name" value="BTB"/>
    <property type="match status" value="1"/>
</dbReference>
<dbReference type="InterPro" id="IPR000210">
    <property type="entry name" value="BTB/POZ_dom"/>
</dbReference>
<evidence type="ECO:0000313" key="3">
    <source>
        <dbReference type="EMBL" id="CAG9316882.1"/>
    </source>
</evidence>
<dbReference type="PROSITE" id="PS50097">
    <property type="entry name" value="BTB"/>
    <property type="match status" value="1"/>
</dbReference>
<dbReference type="EMBL" id="CAJZBQ010000017">
    <property type="protein sequence ID" value="CAG9316882.1"/>
    <property type="molecule type" value="Genomic_DNA"/>
</dbReference>
<feature type="region of interest" description="Disordered" evidence="1">
    <location>
        <begin position="1"/>
        <end position="117"/>
    </location>
</feature>
<name>A0AAU9IT30_9CILI</name>
<dbReference type="Proteomes" id="UP001162131">
    <property type="component" value="Unassembled WGS sequence"/>
</dbReference>
<evidence type="ECO:0000313" key="4">
    <source>
        <dbReference type="Proteomes" id="UP001162131"/>
    </source>
</evidence>
<dbReference type="Gene3D" id="3.30.710.10">
    <property type="entry name" value="Potassium Channel Kv1.1, Chain A"/>
    <property type="match status" value="1"/>
</dbReference>
<dbReference type="InterPro" id="IPR011333">
    <property type="entry name" value="SKP1/BTB/POZ_sf"/>
</dbReference>
<accession>A0AAU9IT30</accession>
<keyword evidence="4" id="KW-1185">Reference proteome</keyword>
<feature type="domain" description="BTB" evidence="2">
    <location>
        <begin position="207"/>
        <end position="275"/>
    </location>
</feature>
<dbReference type="CDD" id="cd18186">
    <property type="entry name" value="BTB_POZ_ZBTB_KLHL-like"/>
    <property type="match status" value="1"/>
</dbReference>
<proteinExistence type="predicted"/>
<feature type="compositionally biased region" description="Basic and acidic residues" evidence="1">
    <location>
        <begin position="78"/>
        <end position="90"/>
    </location>
</feature>
<dbReference type="SMART" id="SM00225">
    <property type="entry name" value="BTB"/>
    <property type="match status" value="1"/>
</dbReference>